<protein>
    <submittedName>
        <fullName evidence="1">Uncharacterized protein</fullName>
    </submittedName>
</protein>
<name>A0AAN8RQZ3_9PEZI</name>
<comment type="caution">
    <text evidence="1">The sequence shown here is derived from an EMBL/GenBank/DDBJ whole genome shotgun (WGS) entry which is preliminary data.</text>
</comment>
<accession>A0AAN8RQZ3</accession>
<dbReference type="AlphaFoldDB" id="A0AAN8RQZ3"/>
<evidence type="ECO:0000313" key="1">
    <source>
        <dbReference type="EMBL" id="KAK6502137.1"/>
    </source>
</evidence>
<reference evidence="1 2" key="1">
    <citation type="submission" date="2019-10" db="EMBL/GenBank/DDBJ databases">
        <authorList>
            <person name="Palmer J.M."/>
        </authorList>
    </citation>
    <scope>NUCLEOTIDE SEQUENCE [LARGE SCALE GENOMIC DNA]</scope>
    <source>
        <strain evidence="1 2">TWF506</strain>
    </source>
</reference>
<sequence>MGNWWAKPNSRLMDANASSGDQVKTRMKAIEKVRRKCKKMVLNFRLDARLADGLNDTLKWEEGLQSE</sequence>
<organism evidence="1 2">
    <name type="scientific">Arthrobotrys conoides</name>
    <dbReference type="NCBI Taxonomy" id="74498"/>
    <lineage>
        <taxon>Eukaryota</taxon>
        <taxon>Fungi</taxon>
        <taxon>Dikarya</taxon>
        <taxon>Ascomycota</taxon>
        <taxon>Pezizomycotina</taxon>
        <taxon>Orbiliomycetes</taxon>
        <taxon>Orbiliales</taxon>
        <taxon>Orbiliaceae</taxon>
        <taxon>Arthrobotrys</taxon>
    </lineage>
</organism>
<dbReference type="Proteomes" id="UP001307849">
    <property type="component" value="Unassembled WGS sequence"/>
</dbReference>
<keyword evidence="2" id="KW-1185">Reference proteome</keyword>
<proteinExistence type="predicted"/>
<evidence type="ECO:0000313" key="2">
    <source>
        <dbReference type="Proteomes" id="UP001307849"/>
    </source>
</evidence>
<gene>
    <name evidence="1" type="ORF">TWF506_002737</name>
</gene>
<dbReference type="EMBL" id="JAVHJM010000011">
    <property type="protein sequence ID" value="KAK6502137.1"/>
    <property type="molecule type" value="Genomic_DNA"/>
</dbReference>